<comment type="caution">
    <text evidence="4">The sequence shown here is derived from an EMBL/GenBank/DDBJ whole genome shotgun (WGS) entry which is preliminary data.</text>
</comment>
<organism evidence="4 5">
    <name type="scientific">Phlyctema vagabunda</name>
    <dbReference type="NCBI Taxonomy" id="108571"/>
    <lineage>
        <taxon>Eukaryota</taxon>
        <taxon>Fungi</taxon>
        <taxon>Dikarya</taxon>
        <taxon>Ascomycota</taxon>
        <taxon>Pezizomycotina</taxon>
        <taxon>Leotiomycetes</taxon>
        <taxon>Helotiales</taxon>
        <taxon>Dermateaceae</taxon>
        <taxon>Phlyctema</taxon>
    </lineage>
</organism>
<evidence type="ECO:0000313" key="4">
    <source>
        <dbReference type="EMBL" id="KAL3427437.1"/>
    </source>
</evidence>
<dbReference type="Gene3D" id="3.30.420.10">
    <property type="entry name" value="Ribonuclease H-like superfamily/Ribonuclease H"/>
    <property type="match status" value="1"/>
</dbReference>
<dbReference type="SUPFAM" id="SSF53098">
    <property type="entry name" value="Ribonuclease H-like"/>
    <property type="match status" value="1"/>
</dbReference>
<keyword evidence="1" id="KW-0175">Coiled coil</keyword>
<reference evidence="4 5" key="1">
    <citation type="submission" date="2024-06" db="EMBL/GenBank/DDBJ databases">
        <title>Complete genome of Phlyctema vagabunda strain 19-DSS-EL-015.</title>
        <authorList>
            <person name="Fiorenzani C."/>
        </authorList>
    </citation>
    <scope>NUCLEOTIDE SEQUENCE [LARGE SCALE GENOMIC DNA]</scope>
    <source>
        <strain evidence="4 5">19-DSS-EL-015</strain>
    </source>
</reference>
<name>A0ABR4PVP5_9HELO</name>
<dbReference type="InterPro" id="IPR033390">
    <property type="entry name" value="Rv2179c-like"/>
</dbReference>
<feature type="region of interest" description="Disordered" evidence="2">
    <location>
        <begin position="385"/>
        <end position="448"/>
    </location>
</feature>
<evidence type="ECO:0000259" key="3">
    <source>
        <dbReference type="Pfam" id="PF16473"/>
    </source>
</evidence>
<gene>
    <name evidence="4" type="ORF">PVAG01_00946</name>
</gene>
<dbReference type="Pfam" id="PF16473">
    <property type="entry name" value="Rv2179c-like"/>
    <property type="match status" value="1"/>
</dbReference>
<dbReference type="Proteomes" id="UP001629113">
    <property type="component" value="Unassembled WGS sequence"/>
</dbReference>
<evidence type="ECO:0000256" key="2">
    <source>
        <dbReference type="SAM" id="MobiDB-lite"/>
    </source>
</evidence>
<keyword evidence="5" id="KW-1185">Reference proteome</keyword>
<evidence type="ECO:0000313" key="5">
    <source>
        <dbReference type="Proteomes" id="UP001629113"/>
    </source>
</evidence>
<sequence length="448" mass="50859">METPAATGENENAQDAISRLEADIQKLKEENEILRKSKNRTWIRTKDWHCNIMLDLECAAAFNFNPIILEIGAIHFEIETGKELSSFHSIVNWESCEEHGLVQDDSTIDFLRTNIPETFQKSKEGGEGLPIVLRKFSTWILKRKTAAYELNKELAKQTDLKGTELQEAFKRPHAMIWGNGASSDNPWIKSAFKACGLPCPWRFYNDRCYRTLVEEWNPAMARVLREPRMFQGQVKHSAIEDCKHQVAVLVRARNEMHGCMERVEVKFKEWSEMKTPAIAKASDASSTICRKRKSGITSHTVRARSRKVTKLDLTRFRRTTKERVQDRVRAGALLDTARPDPDPSMSSIVASIVEEVEKEYNAVVGTKKPADAQPTLNIEDFKDLERPKESSGFSNQGHAVKTSMGLITPSTSFSGPPAPTSPEPKECSSSPVPEWWNEFQNDDWGEFQ</sequence>
<dbReference type="EMBL" id="JBFCZG010000001">
    <property type="protein sequence ID" value="KAL3427437.1"/>
    <property type="molecule type" value="Genomic_DNA"/>
</dbReference>
<proteinExistence type="predicted"/>
<dbReference type="InterPro" id="IPR036397">
    <property type="entry name" value="RNaseH_sf"/>
</dbReference>
<evidence type="ECO:0000256" key="1">
    <source>
        <dbReference type="SAM" id="Coils"/>
    </source>
</evidence>
<feature type="domain" description="3'-5' exoribonuclease Rv2179c-like" evidence="3">
    <location>
        <begin position="51"/>
        <end position="248"/>
    </location>
</feature>
<accession>A0ABR4PVP5</accession>
<protein>
    <recommendedName>
        <fullName evidence="3">3'-5' exoribonuclease Rv2179c-like domain-containing protein</fullName>
    </recommendedName>
</protein>
<dbReference type="InterPro" id="IPR012337">
    <property type="entry name" value="RNaseH-like_sf"/>
</dbReference>
<feature type="coiled-coil region" evidence="1">
    <location>
        <begin position="10"/>
        <end position="37"/>
    </location>
</feature>